<evidence type="ECO:0000259" key="8">
    <source>
        <dbReference type="PROSITE" id="PS50003"/>
    </source>
</evidence>
<feature type="region of interest" description="Disordered" evidence="6">
    <location>
        <begin position="344"/>
        <end position="367"/>
    </location>
</feature>
<evidence type="ECO:0000256" key="5">
    <source>
        <dbReference type="PROSITE-ProRule" id="PRU00192"/>
    </source>
</evidence>
<dbReference type="InterPro" id="IPR001452">
    <property type="entry name" value="SH3_domain"/>
</dbReference>
<dbReference type="InterPro" id="IPR000219">
    <property type="entry name" value="DH_dom"/>
</dbReference>
<dbReference type="Proteomes" id="UP000515126">
    <property type="component" value="Chromosome 1"/>
</dbReference>
<feature type="compositionally biased region" description="Polar residues" evidence="6">
    <location>
        <begin position="1016"/>
        <end position="1027"/>
    </location>
</feature>
<keyword evidence="4" id="KW-0344">Guanine-nucleotide releasing factor</keyword>
<dbReference type="Gene3D" id="2.30.30.40">
    <property type="entry name" value="SH3 Domains"/>
    <property type="match status" value="1"/>
</dbReference>
<dbReference type="GO" id="GO:0005737">
    <property type="term" value="C:cytoplasm"/>
    <property type="evidence" value="ECO:0007669"/>
    <property type="project" value="UniProtKB-SubCell"/>
</dbReference>
<dbReference type="GO" id="GO:0035556">
    <property type="term" value="P:intracellular signal transduction"/>
    <property type="evidence" value="ECO:0007669"/>
    <property type="project" value="InterPro"/>
</dbReference>
<dbReference type="SMART" id="SM00326">
    <property type="entry name" value="SH3"/>
    <property type="match status" value="1"/>
</dbReference>
<dbReference type="PANTHER" id="PTHR47544:SF2">
    <property type="entry name" value="RHO GUANINE NUCLEOTIDE EXCHANGE FACTOR 4"/>
    <property type="match status" value="1"/>
</dbReference>
<dbReference type="RefSeq" id="XP_021032096.1">
    <property type="nucleotide sequence ID" value="XM_021176437.2"/>
</dbReference>
<feature type="region of interest" description="Disordered" evidence="6">
    <location>
        <begin position="565"/>
        <end position="597"/>
    </location>
</feature>
<proteinExistence type="predicted"/>
<feature type="region of interest" description="Disordered" evidence="6">
    <location>
        <begin position="10"/>
        <end position="103"/>
    </location>
</feature>
<dbReference type="FunFam" id="2.30.30.40:FF:000077">
    <property type="entry name" value="spermatogenesis-associated protein 13 isoform X2"/>
    <property type="match status" value="1"/>
</dbReference>
<dbReference type="PROSITE" id="PS50010">
    <property type="entry name" value="DH_2"/>
    <property type="match status" value="1"/>
</dbReference>
<dbReference type="InterPro" id="IPR001849">
    <property type="entry name" value="PH_domain"/>
</dbReference>
<evidence type="ECO:0000313" key="10">
    <source>
        <dbReference type="Proteomes" id="UP000515126"/>
    </source>
</evidence>
<dbReference type="Gene3D" id="1.20.900.10">
    <property type="entry name" value="Dbl homology (DH) domain"/>
    <property type="match status" value="1"/>
</dbReference>
<dbReference type="FunFam" id="1.20.900.10:FF:000002">
    <property type="entry name" value="Rho guanine nucleotide exchange factor 9"/>
    <property type="match status" value="1"/>
</dbReference>
<dbReference type="CTD" id="50649"/>
<dbReference type="GO" id="GO:0005085">
    <property type="term" value="F:guanyl-nucleotide exchange factor activity"/>
    <property type="evidence" value="ECO:0007669"/>
    <property type="project" value="UniProtKB-KW"/>
</dbReference>
<feature type="compositionally biased region" description="Polar residues" evidence="6">
    <location>
        <begin position="347"/>
        <end position="366"/>
    </location>
</feature>
<dbReference type="PROSITE" id="PS50002">
    <property type="entry name" value="SH3"/>
    <property type="match status" value="1"/>
</dbReference>
<feature type="compositionally biased region" description="Basic and acidic residues" evidence="6">
    <location>
        <begin position="1003"/>
        <end position="1014"/>
    </location>
</feature>
<protein>
    <submittedName>
        <fullName evidence="11">Rho guanine nucleotide exchange factor 4 isoform X1</fullName>
    </submittedName>
</protein>
<dbReference type="SMART" id="SM00325">
    <property type="entry name" value="RhoGEF"/>
    <property type="match status" value="1"/>
</dbReference>
<evidence type="ECO:0000256" key="1">
    <source>
        <dbReference type="ARBA" id="ARBA00004496"/>
    </source>
</evidence>
<dbReference type="PANTHER" id="PTHR47544">
    <property type="entry name" value="RHO GUANINE NUCLEOTIDE EXCHANGE FACTOR 4"/>
    <property type="match status" value="1"/>
</dbReference>
<feature type="region of interest" description="Disordered" evidence="6">
    <location>
        <begin position="422"/>
        <end position="448"/>
    </location>
</feature>
<dbReference type="Gene3D" id="2.30.29.30">
    <property type="entry name" value="Pleckstrin-homology domain (PH domain)/Phosphotyrosine-binding domain (PTB)"/>
    <property type="match status" value="1"/>
</dbReference>
<keyword evidence="10" id="KW-1185">Reference proteome</keyword>
<dbReference type="InterPro" id="IPR036028">
    <property type="entry name" value="SH3-like_dom_sf"/>
</dbReference>
<evidence type="ECO:0000259" key="7">
    <source>
        <dbReference type="PROSITE" id="PS50002"/>
    </source>
</evidence>
<dbReference type="SUPFAM" id="SSF50729">
    <property type="entry name" value="PH domain-like"/>
    <property type="match status" value="1"/>
</dbReference>
<evidence type="ECO:0000256" key="6">
    <source>
        <dbReference type="SAM" id="MobiDB-lite"/>
    </source>
</evidence>
<dbReference type="SUPFAM" id="SSF50044">
    <property type="entry name" value="SH3-domain"/>
    <property type="match status" value="1"/>
</dbReference>
<keyword evidence="2 5" id="KW-0728">SH3 domain</keyword>
<name>A0A6P5QP77_MUSCR</name>
<dbReference type="CDD" id="cd00160">
    <property type="entry name" value="RhoGEF"/>
    <property type="match status" value="1"/>
</dbReference>
<keyword evidence="3" id="KW-0963">Cytoplasm</keyword>
<dbReference type="InterPro" id="IPR001331">
    <property type="entry name" value="GDS_CDC24_CS"/>
</dbReference>
<feature type="domain" description="SH3" evidence="7">
    <location>
        <begin position="1360"/>
        <end position="1419"/>
    </location>
</feature>
<dbReference type="CDD" id="cd01224">
    <property type="entry name" value="PH_Collybistin_ASEF"/>
    <property type="match status" value="1"/>
</dbReference>
<dbReference type="InterPro" id="IPR055251">
    <property type="entry name" value="SOS1_NGEF_PH"/>
</dbReference>
<evidence type="ECO:0000256" key="3">
    <source>
        <dbReference type="ARBA" id="ARBA00022490"/>
    </source>
</evidence>
<dbReference type="Pfam" id="PF00018">
    <property type="entry name" value="SH3_1"/>
    <property type="match status" value="1"/>
</dbReference>
<dbReference type="SUPFAM" id="SSF48065">
    <property type="entry name" value="DBL homology domain (DH-domain)"/>
    <property type="match status" value="1"/>
</dbReference>
<dbReference type="PROSITE" id="PS00741">
    <property type="entry name" value="DH_1"/>
    <property type="match status" value="1"/>
</dbReference>
<reference evidence="11" key="1">
    <citation type="submission" date="2025-08" db="UniProtKB">
        <authorList>
            <consortium name="RefSeq"/>
        </authorList>
    </citation>
    <scope>IDENTIFICATION</scope>
</reference>
<dbReference type="InterPro" id="IPR035899">
    <property type="entry name" value="DBL_dom_sf"/>
</dbReference>
<dbReference type="CDD" id="cd11973">
    <property type="entry name" value="SH3_ASEF"/>
    <property type="match status" value="1"/>
</dbReference>
<organism evidence="10 11">
    <name type="scientific">Mus caroli</name>
    <name type="common">Ryukyu mouse</name>
    <name type="synonym">Ricefield mouse</name>
    <dbReference type="NCBI Taxonomy" id="10089"/>
    <lineage>
        <taxon>Eukaryota</taxon>
        <taxon>Metazoa</taxon>
        <taxon>Chordata</taxon>
        <taxon>Craniata</taxon>
        <taxon>Vertebrata</taxon>
        <taxon>Euteleostomi</taxon>
        <taxon>Mammalia</taxon>
        <taxon>Eutheria</taxon>
        <taxon>Euarchontoglires</taxon>
        <taxon>Glires</taxon>
        <taxon>Rodentia</taxon>
        <taxon>Myomorpha</taxon>
        <taxon>Muroidea</taxon>
        <taxon>Muridae</taxon>
        <taxon>Murinae</taxon>
        <taxon>Mus</taxon>
        <taxon>Mus</taxon>
    </lineage>
</organism>
<feature type="compositionally biased region" description="Basic and acidic residues" evidence="6">
    <location>
        <begin position="55"/>
        <end position="70"/>
    </location>
</feature>
<sequence length="1857" mass="207037">MLGVVHFLRSFFKTPEPGVPPPGEGECEDNQLHPGPADSEEQEWHQETNPEDLETLSHKSESRSDTKTDPFESASEAESLPGDLTGGVGLSEREAGWGCPEDSTVRLPQGRHLVCDEGLHTEEELDLPSGLKAGSQLSKLHMLTAGRQDEACPCSRVASFVQESVPASVCFSRHASSNSSPHLRKARSRGYLDAPVVCPCFHRHCELGKSWPQIHIRTIAAKIPPTGSQHNDFPLWIRTKKGPAPRPTVGTDLFRVHPFLDIACQPRLGTPYLLDTKCHQSAPENLGANAKTPQGYLCWQVKTLVRAHSIASFPLGCPKEPLKQKGTNWPYFREGTEIEPDDPILHNAQSPGPTQLSHLLPTSQSKAPPLQGECKLSDCSFKRASPDTPCVGLPLENQVEQASRSCPAPFDLTSELLKLNSQEEVPRPAECKPGHSPESRLEEPKGVHPDDVFSKQQCLLNISREAGSQTENYPSMGALQEERKPPDRASLFPQHCCHGEVPVCNRMLAGSWEEENDSACAPKTVLKSSVIGSLEAAEEGVVLDLQHNGKALQSLLDFTTLEVSHRNPGSECAQGPGDDPEPSPSGQRQARGAHGVSRHSCKFIMIAVKQEGRQTSTRKAHCLIEPQCGHLPEKGTSATTYDSPRTSEMSVFGNECELLGCPGAEVDGGAPQLLAQGIEHVRVPISRTASDDTLSSEETLEGELLGERLDLGSECVHTEQNQKLPSSEHKRGRCGTGDAENAEICACASEVEVPLSGVLASSTTILGFQEPCGGFQQSVLESEQRPACLQMTPLRTDMPWSREMPGGDIPYSQALTSEDLNPVYPSPEERVPHSPCQGEPPLHHVHQSVSLETKSGVIQVGTSGDLSGERPSPESYNIKRLKTTESKIKARLALAHKTFTNFFEAKVMEKTNTGSVKGEKEKRRRAQGSWRAFLRSKDAEGSKQPALVSGVPEPDFPQLLCSSPPANRGHCEKWTIETDSHVFREHWTPLNSPATLSSSHLASPEHRRRSEPTIRRTATQESSTHLSSGVFPKSSWLTSATSPGAAQIDISYALPCSSACHLTCENQGMPCRPTSPKPRSPMAGAQRMDLCLRGRTSAVSMVSLRSDKDANRSLEVPERPKASKARMSLLLSLQTLNQNDQKEDKSQCQCYHGLGTVPFLRDHPGNESYIAQESPPDKKLNCSHDQKTYTETTHRPVSATEVTRTLPSISAVQVPREVPLQFRRTPQHSHFSFDDIWLEKAQRRKLEKQMLFRRQMCTGLVPVDPVQCWRKTTVTSPESPHLPRRSHLLSQSAPMGLDHTGWPEPTSDTGMPDGTLDTVCAEETGSEEDLYEELHNSGHHYSHPRGGGEQLAINELISDGSVVCAEALWDHVTMDDQELGFKAGDVIEVMDATNREWWWGRVADGEGWFPASFVRLRVNQDEPADDYEAPRAGAREADDSGPEAQSCKDQMRTNVINEILSTERDYIKHLRDICEGYVRQCRKREDMFSEEQLRTIFGNIEDIYRCQKAFVKALEQKFNTERPHLSELGACFLEHQADFQIYSEYCNNHPNACVELSRLTKLSKYVYFFEACRLLQRMIDISLDGFLLTPVQKICKYPLQLAELLKYTHPQHRDFKNVEAALHAMKNVAQLINERKRRLENIDKIAQWQSSIEDWEGEDLLVRSSELIHSGELTRVTQPQARSQQRMFFLFDRQLIYCKKDLLRRDVLYYKGRLDMDDLKVVDVEDGKDRDLHVSVKNAFRLYCGTTGDSHLLCARKPEQKQRWLKAFAREREQVRLDQETGFSITELQRKQAMLNASKQQATGKPKGVGRPGYLTRHKHPSLPASRPQQQVLVLAEPRRKPSNFWHSISRLAPFRK</sequence>
<evidence type="ECO:0000256" key="4">
    <source>
        <dbReference type="ARBA" id="ARBA00022658"/>
    </source>
</evidence>
<comment type="subcellular location">
    <subcellularLocation>
        <location evidence="1">Cytoplasm</location>
    </subcellularLocation>
</comment>
<dbReference type="Pfam" id="PF22697">
    <property type="entry name" value="SOS1_NGEF_PH"/>
    <property type="match status" value="1"/>
</dbReference>
<evidence type="ECO:0000313" key="11">
    <source>
        <dbReference type="RefSeq" id="XP_021032096.1"/>
    </source>
</evidence>
<feature type="compositionally biased region" description="Basic and acidic residues" evidence="6">
    <location>
        <begin position="424"/>
        <end position="448"/>
    </location>
</feature>
<gene>
    <name evidence="11" type="primary">Arhgef4</name>
</gene>
<feature type="region of interest" description="Disordered" evidence="6">
    <location>
        <begin position="993"/>
        <end position="1032"/>
    </location>
</feature>
<dbReference type="InterPro" id="IPR011993">
    <property type="entry name" value="PH-like_dom_sf"/>
</dbReference>
<evidence type="ECO:0000259" key="9">
    <source>
        <dbReference type="PROSITE" id="PS50010"/>
    </source>
</evidence>
<dbReference type="SMART" id="SM00233">
    <property type="entry name" value="PH"/>
    <property type="match status" value="1"/>
</dbReference>
<feature type="domain" description="PH" evidence="8">
    <location>
        <begin position="1666"/>
        <end position="1773"/>
    </location>
</feature>
<dbReference type="GeneID" id="110304799"/>
<accession>A0A6P5QP77</accession>
<dbReference type="KEGG" id="mcal:110304799"/>
<feature type="domain" description="DH" evidence="9">
    <location>
        <begin position="1451"/>
        <end position="1635"/>
    </location>
</feature>
<dbReference type="Pfam" id="PF00621">
    <property type="entry name" value="RhoGEF"/>
    <property type="match status" value="1"/>
</dbReference>
<evidence type="ECO:0000256" key="2">
    <source>
        <dbReference type="ARBA" id="ARBA00022443"/>
    </source>
</evidence>
<dbReference type="PROSITE" id="PS50003">
    <property type="entry name" value="PH_DOMAIN"/>
    <property type="match status" value="1"/>
</dbReference>
<feature type="region of interest" description="Disordered" evidence="6">
    <location>
        <begin position="1424"/>
        <end position="1448"/>
    </location>
</feature>